<gene>
    <name evidence="1" type="ORF">BDY17DRAFT_325093</name>
</gene>
<evidence type="ECO:0000313" key="2">
    <source>
        <dbReference type="Proteomes" id="UP000799767"/>
    </source>
</evidence>
<dbReference type="AlphaFoldDB" id="A0A6A6PS85"/>
<accession>A0A6A6PS85</accession>
<dbReference type="GeneID" id="54478303"/>
<dbReference type="RefSeq" id="XP_033589412.1">
    <property type="nucleotide sequence ID" value="XM_033737301.1"/>
</dbReference>
<name>A0A6A6PS85_9PEZI</name>
<evidence type="ECO:0000313" key="1">
    <source>
        <dbReference type="EMBL" id="KAF2482842.1"/>
    </source>
</evidence>
<reference evidence="1" key="1">
    <citation type="journal article" date="2020" name="Stud. Mycol.">
        <title>101 Dothideomycetes genomes: a test case for predicting lifestyles and emergence of pathogens.</title>
        <authorList>
            <person name="Haridas S."/>
            <person name="Albert R."/>
            <person name="Binder M."/>
            <person name="Bloem J."/>
            <person name="Labutti K."/>
            <person name="Salamov A."/>
            <person name="Andreopoulos B."/>
            <person name="Baker S."/>
            <person name="Barry K."/>
            <person name="Bills G."/>
            <person name="Bluhm B."/>
            <person name="Cannon C."/>
            <person name="Castanera R."/>
            <person name="Culley D."/>
            <person name="Daum C."/>
            <person name="Ezra D."/>
            <person name="Gonzalez J."/>
            <person name="Henrissat B."/>
            <person name="Kuo A."/>
            <person name="Liang C."/>
            <person name="Lipzen A."/>
            <person name="Lutzoni F."/>
            <person name="Magnuson J."/>
            <person name="Mondo S."/>
            <person name="Nolan M."/>
            <person name="Ohm R."/>
            <person name="Pangilinan J."/>
            <person name="Park H.-J."/>
            <person name="Ramirez L."/>
            <person name="Alfaro M."/>
            <person name="Sun H."/>
            <person name="Tritt A."/>
            <person name="Yoshinaga Y."/>
            <person name="Zwiers L.-H."/>
            <person name="Turgeon B."/>
            <person name="Goodwin S."/>
            <person name="Spatafora J."/>
            <person name="Crous P."/>
            <person name="Grigoriev I."/>
        </authorList>
    </citation>
    <scope>NUCLEOTIDE SEQUENCE</scope>
    <source>
        <strain evidence="1">CBS 113389</strain>
    </source>
</reference>
<protein>
    <submittedName>
        <fullName evidence="1">Uncharacterized protein</fullName>
    </submittedName>
</protein>
<dbReference type="EMBL" id="MU001636">
    <property type="protein sequence ID" value="KAF2482842.1"/>
    <property type="molecule type" value="Genomic_DNA"/>
</dbReference>
<dbReference type="Proteomes" id="UP000799767">
    <property type="component" value="Unassembled WGS sequence"/>
</dbReference>
<keyword evidence="2" id="KW-1185">Reference proteome</keyword>
<organism evidence="1 2">
    <name type="scientific">Neohortaea acidophila</name>
    <dbReference type="NCBI Taxonomy" id="245834"/>
    <lineage>
        <taxon>Eukaryota</taxon>
        <taxon>Fungi</taxon>
        <taxon>Dikarya</taxon>
        <taxon>Ascomycota</taxon>
        <taxon>Pezizomycotina</taxon>
        <taxon>Dothideomycetes</taxon>
        <taxon>Dothideomycetidae</taxon>
        <taxon>Mycosphaerellales</taxon>
        <taxon>Teratosphaeriaceae</taxon>
        <taxon>Neohortaea</taxon>
    </lineage>
</organism>
<dbReference type="OrthoDB" id="6357136at2759"/>
<sequence length="397" mass="44733">MSSSLSLEKLVVQPPITANSIKNFDQSTVARDAEETRIIVHARFPELAGRFLEHKRARGSQHEKSLYATDKTFTWKDLVTRLIEKRPLVFMNGTDHTMLRDGTKPKGRTTTEWDRNGTDEQHLNKYLTLEKYLSYDEIMLGSLIGVSSPSYFINDGNRYNQGQEGKAGTFQPRGVIIGLVGARFERDDRMDSVYMLAKADNPHQDPRLTGIFEDFFGAKRHPEADFDSGMYKGRIRITVDMLLLEADARAKQAAKTAYTYVVGLGLGVWQYHNKQAEYYIDTFATAIEELRLPNTSTIEFAWITAPKACQSRVSRAAEKKDIKVIFSKRNPAEKLANDEELLVLSYAWDGNAFPGNEYWEGSLTASGDPAAACMSTIGELHNPVVNPFTKRITVLGR</sequence>
<dbReference type="InterPro" id="IPR032063">
    <property type="entry name" value="MavL-like"/>
</dbReference>
<dbReference type="Pfam" id="PF16062">
    <property type="entry name" value="MavL-like"/>
    <property type="match status" value="2"/>
</dbReference>
<proteinExistence type="predicted"/>